<keyword evidence="2" id="KW-1185">Reference proteome</keyword>
<protein>
    <submittedName>
        <fullName evidence="1">Uncharacterized protein</fullName>
    </submittedName>
</protein>
<sequence length="50" mass="5568">MAGREKNLRKGLAKLSSPRHNLVSLLPMQRRKTVVGFDGLAMCSLKTNSR</sequence>
<accession>A0A158E9V3</accession>
<evidence type="ECO:0000313" key="2">
    <source>
        <dbReference type="Proteomes" id="UP000054903"/>
    </source>
</evidence>
<gene>
    <name evidence="1" type="ORF">AWB77_06817</name>
</gene>
<organism evidence="1 2">
    <name type="scientific">Caballeronia fortuita</name>
    <dbReference type="NCBI Taxonomy" id="1777138"/>
    <lineage>
        <taxon>Bacteria</taxon>
        <taxon>Pseudomonadati</taxon>
        <taxon>Pseudomonadota</taxon>
        <taxon>Betaproteobacteria</taxon>
        <taxon>Burkholderiales</taxon>
        <taxon>Burkholderiaceae</taxon>
        <taxon>Caballeronia</taxon>
    </lineage>
</organism>
<name>A0A158E9V3_9BURK</name>
<proteinExistence type="predicted"/>
<comment type="caution">
    <text evidence="1">The sequence shown here is derived from an EMBL/GenBank/DDBJ whole genome shotgun (WGS) entry which is preliminary data.</text>
</comment>
<evidence type="ECO:0000313" key="1">
    <source>
        <dbReference type="EMBL" id="SAL03553.1"/>
    </source>
</evidence>
<dbReference type="EMBL" id="FCNX02000032">
    <property type="protein sequence ID" value="SAL03553.1"/>
    <property type="molecule type" value="Genomic_DNA"/>
</dbReference>
<dbReference type="Proteomes" id="UP000054903">
    <property type="component" value="Unassembled WGS sequence"/>
</dbReference>
<dbReference type="AlphaFoldDB" id="A0A158E9V3"/>
<reference evidence="1" key="1">
    <citation type="submission" date="2016-01" db="EMBL/GenBank/DDBJ databases">
        <authorList>
            <person name="Peeters C."/>
        </authorList>
    </citation>
    <scope>NUCLEOTIDE SEQUENCE</scope>
    <source>
        <strain evidence="1">LMG 29320</strain>
    </source>
</reference>